<protein>
    <submittedName>
        <fullName evidence="2">Putative esterase</fullName>
    </submittedName>
</protein>
<dbReference type="Proteomes" id="UP000036958">
    <property type="component" value="Unassembled WGS sequence"/>
</dbReference>
<dbReference type="InterPro" id="IPR050583">
    <property type="entry name" value="Mycobacterial_A85_antigen"/>
</dbReference>
<dbReference type="PANTHER" id="PTHR48098">
    <property type="entry name" value="ENTEROCHELIN ESTERASE-RELATED"/>
    <property type="match status" value="1"/>
</dbReference>
<dbReference type="Gene3D" id="3.40.50.1820">
    <property type="entry name" value="alpha/beta hydrolase"/>
    <property type="match status" value="1"/>
</dbReference>
<dbReference type="AlphaFoldDB" id="A0A0L8VBD9"/>
<evidence type="ECO:0000313" key="2">
    <source>
        <dbReference type="EMBL" id="KOH45800.1"/>
    </source>
</evidence>
<gene>
    <name evidence="2" type="ORF">NC99_13510</name>
</gene>
<dbReference type="PATRIC" id="fig|1409788.3.peg.1373"/>
<proteinExistence type="predicted"/>
<dbReference type="PANTHER" id="PTHR48098:SF1">
    <property type="entry name" value="DIACYLGLYCEROL ACYLTRANSFERASE_MYCOLYLTRANSFERASE AG85A"/>
    <property type="match status" value="1"/>
</dbReference>
<dbReference type="InterPro" id="IPR000801">
    <property type="entry name" value="Esterase-like"/>
</dbReference>
<evidence type="ECO:0000256" key="1">
    <source>
        <dbReference type="SAM" id="SignalP"/>
    </source>
</evidence>
<evidence type="ECO:0000313" key="3">
    <source>
        <dbReference type="Proteomes" id="UP000036958"/>
    </source>
</evidence>
<keyword evidence="3" id="KW-1185">Reference proteome</keyword>
<reference evidence="3" key="1">
    <citation type="submission" date="2015-07" db="EMBL/GenBank/DDBJ databases">
        <title>Genome sequencing of Sunxiuqinia dokdonensis strain SK.</title>
        <authorList>
            <person name="Ahn S."/>
            <person name="Kim B.-C."/>
        </authorList>
    </citation>
    <scope>NUCLEOTIDE SEQUENCE [LARGE SCALE GENOMIC DNA]</scope>
    <source>
        <strain evidence="3">SK</strain>
    </source>
</reference>
<dbReference type="InterPro" id="IPR029058">
    <property type="entry name" value="AB_hydrolase_fold"/>
</dbReference>
<feature type="signal peptide" evidence="1">
    <location>
        <begin position="1"/>
        <end position="21"/>
    </location>
</feature>
<dbReference type="EMBL" id="LGIA01000069">
    <property type="protein sequence ID" value="KOH45800.1"/>
    <property type="molecule type" value="Genomic_DNA"/>
</dbReference>
<dbReference type="OrthoDB" id="9803578at2"/>
<accession>A0A0L8VBD9</accession>
<dbReference type="STRING" id="1409788.NC99_13510"/>
<sequence>MKLKLTLTLVISLLAATGAFAARVDTLHVESLAMKKTIPNVVILPDSYETASENLPVVFLLHGATGNYRDWVTKVPAIKTYADQYDMIIVCPDGGFTSWYFDSPVDETMQYETYVSRELVQAIDQKYRTIELPGGRAITGLSMGGHGAFYLAFRHQDVWGAAGSMSGGVDIRPFPNNWDLSKRLGTYAENKANWEENTVINLVHLLDGRNLKLIFDCGVDDFFYDDNRRMHEKLLERNIPHEYTERPGAHNWEYWTNAVKYHLLFFYDFFESSN</sequence>
<dbReference type="RefSeq" id="WP_053180927.1">
    <property type="nucleotide sequence ID" value="NZ_LGIA01000069.1"/>
</dbReference>
<feature type="chain" id="PRO_5005591591" evidence="1">
    <location>
        <begin position="22"/>
        <end position="274"/>
    </location>
</feature>
<comment type="caution">
    <text evidence="2">The sequence shown here is derived from an EMBL/GenBank/DDBJ whole genome shotgun (WGS) entry which is preliminary data.</text>
</comment>
<name>A0A0L8VBD9_9BACT</name>
<organism evidence="2 3">
    <name type="scientific">Sunxiuqinia dokdonensis</name>
    <dbReference type="NCBI Taxonomy" id="1409788"/>
    <lineage>
        <taxon>Bacteria</taxon>
        <taxon>Pseudomonadati</taxon>
        <taxon>Bacteroidota</taxon>
        <taxon>Bacteroidia</taxon>
        <taxon>Marinilabiliales</taxon>
        <taxon>Prolixibacteraceae</taxon>
        <taxon>Sunxiuqinia</taxon>
    </lineage>
</organism>
<dbReference type="SUPFAM" id="SSF53474">
    <property type="entry name" value="alpha/beta-Hydrolases"/>
    <property type="match status" value="1"/>
</dbReference>
<keyword evidence="1" id="KW-0732">Signal</keyword>
<dbReference type="Pfam" id="PF00756">
    <property type="entry name" value="Esterase"/>
    <property type="match status" value="1"/>
</dbReference>
<dbReference type="GO" id="GO:0016747">
    <property type="term" value="F:acyltransferase activity, transferring groups other than amino-acyl groups"/>
    <property type="evidence" value="ECO:0007669"/>
    <property type="project" value="TreeGrafter"/>
</dbReference>